<sequence length="378" mass="42818">MNIQAFSMIGAAYLNPVATPELAAQMTGLNYVVWYIGHVFFDAKFMSQFSILFGAGILLMAQRCEATGRSPAGVHYRRLLGLLVFGLIHAYFFWSGDILVTYALCGAVLYPFWRCRNRVRLATAGCLFLMGSLIISLTGLSMPYWPESELISMKQEMWQPSTEMVDAEIEAYSGPWWNQFLDRARMTFEFQIVGIPMLLFWQVTALMLIGMTLLETGVLTGKLSKRLYAIITLLGFGVGLPLVIWGLHQNESHDWDMQYSILLGTQFNYFGSLLMAMGYIGFWGLILKSATGQKLGRLLAPVGRMALTNYLMQTLICTTIFYGHGFGYFMSIQRSGQALIVVAIWCFQIVFSHCWLQRHRFGPAESVWRVMTYGKPTR</sequence>
<dbReference type="Pfam" id="PF04235">
    <property type="entry name" value="DUF418"/>
    <property type="match status" value="1"/>
</dbReference>
<evidence type="ECO:0000313" key="3">
    <source>
        <dbReference type="EMBL" id="QDT09250.1"/>
    </source>
</evidence>
<feature type="transmembrane region" description="Helical" evidence="1">
    <location>
        <begin position="190"/>
        <end position="214"/>
    </location>
</feature>
<accession>A0A517NQ56</accession>
<feature type="domain" description="DUF418" evidence="2">
    <location>
        <begin position="216"/>
        <end position="375"/>
    </location>
</feature>
<name>A0A517NQ56_9BACT</name>
<dbReference type="AlphaFoldDB" id="A0A517NQ56"/>
<evidence type="ECO:0000259" key="2">
    <source>
        <dbReference type="Pfam" id="PF04235"/>
    </source>
</evidence>
<proteinExistence type="predicted"/>
<feature type="transmembrane region" description="Helical" evidence="1">
    <location>
        <begin position="98"/>
        <end position="113"/>
    </location>
</feature>
<feature type="transmembrane region" description="Helical" evidence="1">
    <location>
        <begin position="336"/>
        <end position="356"/>
    </location>
</feature>
<dbReference type="InterPro" id="IPR007349">
    <property type="entry name" value="DUF418"/>
</dbReference>
<keyword evidence="4" id="KW-1185">Reference proteome</keyword>
<evidence type="ECO:0000256" key="1">
    <source>
        <dbReference type="SAM" id="Phobius"/>
    </source>
</evidence>
<evidence type="ECO:0000313" key="4">
    <source>
        <dbReference type="Proteomes" id="UP000319817"/>
    </source>
</evidence>
<feature type="transmembrane region" description="Helical" evidence="1">
    <location>
        <begin position="267"/>
        <end position="286"/>
    </location>
</feature>
<gene>
    <name evidence="3" type="ORF">K239x_11950</name>
</gene>
<feature type="transmembrane region" description="Helical" evidence="1">
    <location>
        <begin position="226"/>
        <end position="247"/>
    </location>
</feature>
<feature type="transmembrane region" description="Helical" evidence="1">
    <location>
        <begin position="307"/>
        <end position="330"/>
    </location>
</feature>
<keyword evidence="1" id="KW-0472">Membrane</keyword>
<dbReference type="Proteomes" id="UP000319817">
    <property type="component" value="Chromosome"/>
</dbReference>
<keyword evidence="1" id="KW-1133">Transmembrane helix</keyword>
<dbReference type="PANTHER" id="PTHR30590:SF2">
    <property type="entry name" value="INNER MEMBRANE PROTEIN"/>
    <property type="match status" value="1"/>
</dbReference>
<keyword evidence="1" id="KW-0812">Transmembrane</keyword>
<reference evidence="3 4" key="1">
    <citation type="submission" date="2019-02" db="EMBL/GenBank/DDBJ databases">
        <title>Deep-cultivation of Planctomycetes and their phenomic and genomic characterization uncovers novel biology.</title>
        <authorList>
            <person name="Wiegand S."/>
            <person name="Jogler M."/>
            <person name="Boedeker C."/>
            <person name="Pinto D."/>
            <person name="Vollmers J."/>
            <person name="Rivas-Marin E."/>
            <person name="Kohn T."/>
            <person name="Peeters S.H."/>
            <person name="Heuer A."/>
            <person name="Rast P."/>
            <person name="Oberbeckmann S."/>
            <person name="Bunk B."/>
            <person name="Jeske O."/>
            <person name="Meyerdierks A."/>
            <person name="Storesund J.E."/>
            <person name="Kallscheuer N."/>
            <person name="Luecker S."/>
            <person name="Lage O.M."/>
            <person name="Pohl T."/>
            <person name="Merkel B.J."/>
            <person name="Hornburger P."/>
            <person name="Mueller R.-W."/>
            <person name="Bruemmer F."/>
            <person name="Labrenz M."/>
            <person name="Spormann A.M."/>
            <person name="Op den Camp H."/>
            <person name="Overmann J."/>
            <person name="Amann R."/>
            <person name="Jetten M.S.M."/>
            <person name="Mascher T."/>
            <person name="Medema M.H."/>
            <person name="Devos D.P."/>
            <person name="Kaster A.-K."/>
            <person name="Ovreas L."/>
            <person name="Rohde M."/>
            <person name="Galperin M.Y."/>
            <person name="Jogler C."/>
        </authorList>
    </citation>
    <scope>NUCLEOTIDE SEQUENCE [LARGE SCALE GENOMIC DNA]</scope>
    <source>
        <strain evidence="3 4">K23_9</strain>
    </source>
</reference>
<dbReference type="PANTHER" id="PTHR30590">
    <property type="entry name" value="INNER MEMBRANE PROTEIN"/>
    <property type="match status" value="1"/>
</dbReference>
<dbReference type="EMBL" id="CP036526">
    <property type="protein sequence ID" value="QDT09250.1"/>
    <property type="molecule type" value="Genomic_DNA"/>
</dbReference>
<protein>
    <recommendedName>
        <fullName evidence="2">DUF418 domain-containing protein</fullName>
    </recommendedName>
</protein>
<dbReference type="InterPro" id="IPR052529">
    <property type="entry name" value="Bact_Transport_Assoc"/>
</dbReference>
<organism evidence="3 4">
    <name type="scientific">Stieleria marina</name>
    <dbReference type="NCBI Taxonomy" id="1930275"/>
    <lineage>
        <taxon>Bacteria</taxon>
        <taxon>Pseudomonadati</taxon>
        <taxon>Planctomycetota</taxon>
        <taxon>Planctomycetia</taxon>
        <taxon>Pirellulales</taxon>
        <taxon>Pirellulaceae</taxon>
        <taxon>Stieleria</taxon>
    </lineage>
</organism>
<feature type="transmembrane region" description="Helical" evidence="1">
    <location>
        <begin position="125"/>
        <end position="145"/>
    </location>
</feature>